<dbReference type="GO" id="GO:0000977">
    <property type="term" value="F:RNA polymerase II transcription regulatory region sequence-specific DNA binding"/>
    <property type="evidence" value="ECO:0007669"/>
    <property type="project" value="TreeGrafter"/>
</dbReference>
<evidence type="ECO:0000256" key="1">
    <source>
        <dbReference type="SAM" id="MobiDB-lite"/>
    </source>
</evidence>
<protein>
    <submittedName>
        <fullName evidence="3">Heart- and neural crest derivatives-expressed protein 1</fullName>
    </submittedName>
</protein>
<dbReference type="InterPro" id="IPR050283">
    <property type="entry name" value="E-box_TF_Regulators"/>
</dbReference>
<dbReference type="GO" id="GO:0000981">
    <property type="term" value="F:DNA-binding transcription factor activity, RNA polymerase II-specific"/>
    <property type="evidence" value="ECO:0007669"/>
    <property type="project" value="TreeGrafter"/>
</dbReference>
<dbReference type="KEGG" id="ipu:108278853"/>
<dbReference type="GeneID" id="108278853"/>
<dbReference type="GO" id="GO:0032502">
    <property type="term" value="P:developmental process"/>
    <property type="evidence" value="ECO:0007669"/>
    <property type="project" value="TreeGrafter"/>
</dbReference>
<dbReference type="RefSeq" id="XP_017347983.1">
    <property type="nucleotide sequence ID" value="XM_017492494.3"/>
</dbReference>
<name>A0A2D0SZ79_ICTPU</name>
<feature type="region of interest" description="Disordered" evidence="1">
    <location>
        <begin position="36"/>
        <end position="89"/>
    </location>
</feature>
<dbReference type="AlphaFoldDB" id="A0A2D0SZ79"/>
<accession>A0A2D0SZ79</accession>
<dbReference type="InterPro" id="IPR011598">
    <property type="entry name" value="bHLH_dom"/>
</dbReference>
<evidence type="ECO:0000313" key="3">
    <source>
        <dbReference type="RefSeq" id="XP_017347983.1"/>
    </source>
</evidence>
<reference evidence="3" key="2">
    <citation type="submission" date="2025-08" db="UniProtKB">
        <authorList>
            <consortium name="RefSeq"/>
        </authorList>
    </citation>
    <scope>IDENTIFICATION</scope>
    <source>
        <tissue evidence="3">Blood</tissue>
    </source>
</reference>
<dbReference type="SUPFAM" id="SSF47459">
    <property type="entry name" value="HLH, helix-loop-helix DNA-binding domain"/>
    <property type="match status" value="1"/>
</dbReference>
<dbReference type="Proteomes" id="UP000221080">
    <property type="component" value="Chromosome 18"/>
</dbReference>
<dbReference type="GO" id="GO:0046983">
    <property type="term" value="F:protein dimerization activity"/>
    <property type="evidence" value="ECO:0007669"/>
    <property type="project" value="InterPro"/>
</dbReference>
<dbReference type="OrthoDB" id="10055449at2759"/>
<evidence type="ECO:0000313" key="2">
    <source>
        <dbReference type="Proteomes" id="UP000221080"/>
    </source>
</evidence>
<keyword evidence="2" id="KW-1185">Reference proteome</keyword>
<feature type="compositionally biased region" description="Basic and acidic residues" evidence="1">
    <location>
        <begin position="57"/>
        <end position="72"/>
    </location>
</feature>
<dbReference type="STRING" id="7998.ENSIPUP00000028152"/>
<proteinExistence type="predicted"/>
<dbReference type="Gene3D" id="4.10.280.10">
    <property type="entry name" value="Helix-loop-helix DNA-binding domain"/>
    <property type="match status" value="1"/>
</dbReference>
<organism evidence="2 3">
    <name type="scientific">Ictalurus punctatus</name>
    <name type="common">Channel catfish</name>
    <name type="synonym">Silurus punctatus</name>
    <dbReference type="NCBI Taxonomy" id="7998"/>
    <lineage>
        <taxon>Eukaryota</taxon>
        <taxon>Metazoa</taxon>
        <taxon>Chordata</taxon>
        <taxon>Craniata</taxon>
        <taxon>Vertebrata</taxon>
        <taxon>Euteleostomi</taxon>
        <taxon>Actinopterygii</taxon>
        <taxon>Neopterygii</taxon>
        <taxon>Teleostei</taxon>
        <taxon>Ostariophysi</taxon>
        <taxon>Siluriformes</taxon>
        <taxon>Ictaluridae</taxon>
        <taxon>Ictalurus</taxon>
    </lineage>
</organism>
<sequence>MIGNYHNLYFHLHPPPHHGFVHEPTLPFAARCHEDAHHRHNHHHHHPHRRPGARAGETGHVEPQPRPRERARSSSCSRKPRAKRRRSASLNTAFAELRELIPHVPADTKLSKIKTLRLATGYIAHLTDILHAHTGDTDTDEDETASRSPLARLEAPVTSASLCLPSKAPPPPTPPSMVQDCEEMMEV</sequence>
<feature type="compositionally biased region" description="Basic residues" evidence="1">
    <location>
        <begin position="78"/>
        <end position="87"/>
    </location>
</feature>
<dbReference type="SMART" id="SM00353">
    <property type="entry name" value="HLH"/>
    <property type="match status" value="1"/>
</dbReference>
<dbReference type="Pfam" id="PF00010">
    <property type="entry name" value="HLH"/>
    <property type="match status" value="1"/>
</dbReference>
<dbReference type="PANTHER" id="PTHR23349">
    <property type="entry name" value="BASIC HELIX-LOOP-HELIX TRANSCRIPTION FACTOR, TWIST"/>
    <property type="match status" value="1"/>
</dbReference>
<feature type="compositionally biased region" description="Basic residues" evidence="1">
    <location>
        <begin position="38"/>
        <end position="52"/>
    </location>
</feature>
<reference evidence="2" key="1">
    <citation type="journal article" date="2016" name="Nat. Commun.">
        <title>The channel catfish genome sequence provides insights into the evolution of scale formation in teleosts.</title>
        <authorList>
            <person name="Liu Z."/>
            <person name="Liu S."/>
            <person name="Yao J."/>
            <person name="Bao L."/>
            <person name="Zhang J."/>
            <person name="Li Y."/>
            <person name="Jiang C."/>
            <person name="Sun L."/>
            <person name="Wang R."/>
            <person name="Zhang Y."/>
            <person name="Zhou T."/>
            <person name="Zeng Q."/>
            <person name="Fu Q."/>
            <person name="Gao S."/>
            <person name="Li N."/>
            <person name="Koren S."/>
            <person name="Jiang Y."/>
            <person name="Zimin A."/>
            <person name="Xu P."/>
            <person name="Phillippy A.M."/>
            <person name="Geng X."/>
            <person name="Song L."/>
            <person name="Sun F."/>
            <person name="Li C."/>
            <person name="Wang X."/>
            <person name="Chen A."/>
            <person name="Jin Y."/>
            <person name="Yuan Z."/>
            <person name="Yang Y."/>
            <person name="Tan S."/>
            <person name="Peatman E."/>
            <person name="Lu J."/>
            <person name="Qin Z."/>
            <person name="Dunham R."/>
            <person name="Li Z."/>
            <person name="Sonstegard T."/>
            <person name="Feng J."/>
            <person name="Danzmann R.G."/>
            <person name="Schroeder S."/>
            <person name="Scheffler B."/>
            <person name="Duke M.V."/>
            <person name="Ballard L."/>
            <person name="Kucuktas H."/>
            <person name="Kaltenboeck L."/>
            <person name="Liu H."/>
            <person name="Armbruster J."/>
            <person name="Xie Y."/>
            <person name="Kirby M.L."/>
            <person name="Tian Y."/>
            <person name="Flanagan M.E."/>
            <person name="Mu W."/>
            <person name="Waldbieser G.C."/>
        </authorList>
    </citation>
    <scope>NUCLEOTIDE SEQUENCE [LARGE SCALE GENOMIC DNA]</scope>
    <source>
        <strain evidence="2">SDA103</strain>
    </source>
</reference>
<dbReference type="PROSITE" id="PS50888">
    <property type="entry name" value="BHLH"/>
    <property type="match status" value="1"/>
</dbReference>
<gene>
    <name evidence="3" type="primary">LOC108278853</name>
</gene>
<dbReference type="PANTHER" id="PTHR23349:SF68">
    <property type="entry name" value="FI14601P"/>
    <property type="match status" value="1"/>
</dbReference>
<dbReference type="InterPro" id="IPR036638">
    <property type="entry name" value="HLH_DNA-bd_sf"/>
</dbReference>